<keyword evidence="1" id="KW-0812">Transmembrane</keyword>
<accession>A0ABD5XUR2</accession>
<proteinExistence type="predicted"/>
<feature type="transmembrane region" description="Helical" evidence="1">
    <location>
        <begin position="15"/>
        <end position="32"/>
    </location>
</feature>
<gene>
    <name evidence="2" type="ORF">ACFQMA_03075</name>
</gene>
<protein>
    <recommendedName>
        <fullName evidence="4">SPW repeat-containing protein</fullName>
    </recommendedName>
</protein>
<dbReference type="RefSeq" id="WP_274324422.1">
    <property type="nucleotide sequence ID" value="NZ_CP118158.1"/>
</dbReference>
<evidence type="ECO:0008006" key="4">
    <source>
        <dbReference type="Google" id="ProtNLM"/>
    </source>
</evidence>
<keyword evidence="3" id="KW-1185">Reference proteome</keyword>
<name>A0ABD5XUR2_9EURY</name>
<reference evidence="2 3" key="1">
    <citation type="journal article" date="2019" name="Int. J. Syst. Evol. Microbiol.">
        <title>The Global Catalogue of Microorganisms (GCM) 10K type strain sequencing project: providing services to taxonomists for standard genome sequencing and annotation.</title>
        <authorList>
            <consortium name="The Broad Institute Genomics Platform"/>
            <consortium name="The Broad Institute Genome Sequencing Center for Infectious Disease"/>
            <person name="Wu L."/>
            <person name="Ma J."/>
        </authorList>
    </citation>
    <scope>NUCLEOTIDE SEQUENCE [LARGE SCALE GENOMIC DNA]</scope>
    <source>
        <strain evidence="2 3">XZYJT29</strain>
    </source>
</reference>
<dbReference type="GeneID" id="78819061"/>
<feature type="transmembrane region" description="Helical" evidence="1">
    <location>
        <begin position="41"/>
        <end position="60"/>
    </location>
</feature>
<dbReference type="Proteomes" id="UP001596432">
    <property type="component" value="Unassembled WGS sequence"/>
</dbReference>
<evidence type="ECO:0000313" key="3">
    <source>
        <dbReference type="Proteomes" id="UP001596432"/>
    </source>
</evidence>
<keyword evidence="1" id="KW-0472">Membrane</keyword>
<dbReference type="EMBL" id="JBHTAS010000001">
    <property type="protein sequence ID" value="MFC7138817.1"/>
    <property type="molecule type" value="Genomic_DNA"/>
</dbReference>
<evidence type="ECO:0000256" key="1">
    <source>
        <dbReference type="SAM" id="Phobius"/>
    </source>
</evidence>
<dbReference type="AlphaFoldDB" id="A0ABD5XUR2"/>
<comment type="caution">
    <text evidence="2">The sequence shown here is derived from an EMBL/GenBank/DDBJ whole genome shotgun (WGS) entry which is preliminary data.</text>
</comment>
<feature type="transmembrane region" description="Helical" evidence="1">
    <location>
        <begin position="72"/>
        <end position="95"/>
    </location>
</feature>
<organism evidence="2 3">
    <name type="scientific">Halosimplex aquaticum</name>
    <dbReference type="NCBI Taxonomy" id="3026162"/>
    <lineage>
        <taxon>Archaea</taxon>
        <taxon>Methanobacteriati</taxon>
        <taxon>Methanobacteriota</taxon>
        <taxon>Stenosarchaea group</taxon>
        <taxon>Halobacteria</taxon>
        <taxon>Halobacteriales</taxon>
        <taxon>Haloarculaceae</taxon>
        <taxon>Halosimplex</taxon>
    </lineage>
</organism>
<feature type="transmembrane region" description="Helical" evidence="1">
    <location>
        <begin position="107"/>
        <end position="126"/>
    </location>
</feature>
<keyword evidence="1" id="KW-1133">Transmembrane helix</keyword>
<sequence length="134" mass="13633">MESETGGSAWLPDRLPTWIDVGVGLLSVALFAKNLTTASQIAWGWVAAGFVATVLVTGPVAQSAMGADLGEWFTAIGPLGRAAAIVAFAVAVWAVDEFIGIPAAIRTGLASGVFLGVAVLVAAHVLSSRAVEGW</sequence>
<evidence type="ECO:0000313" key="2">
    <source>
        <dbReference type="EMBL" id="MFC7138817.1"/>
    </source>
</evidence>